<dbReference type="AlphaFoldDB" id="A0A8A4TVY1"/>
<gene>
    <name evidence="2" type="ORF">J3U87_14410</name>
</gene>
<name>A0A8A4TVY1_SULCO</name>
<evidence type="ECO:0000313" key="3">
    <source>
        <dbReference type="Proteomes" id="UP000663929"/>
    </source>
</evidence>
<accession>A0A8A4TVY1</accession>
<dbReference type="InterPro" id="IPR018490">
    <property type="entry name" value="cNMP-bd_dom_sf"/>
</dbReference>
<dbReference type="KEGG" id="scor:J3U87_14410"/>
<dbReference type="SUPFAM" id="SSF51206">
    <property type="entry name" value="cAMP-binding domain-like"/>
    <property type="match status" value="1"/>
</dbReference>
<evidence type="ECO:0000259" key="1">
    <source>
        <dbReference type="PROSITE" id="PS50042"/>
    </source>
</evidence>
<dbReference type="RefSeq" id="WP_237383745.1">
    <property type="nucleotide sequence ID" value="NZ_CP071793.1"/>
</dbReference>
<organism evidence="2 3">
    <name type="scientific">Sulfidibacter corallicola</name>
    <dbReference type="NCBI Taxonomy" id="2818388"/>
    <lineage>
        <taxon>Bacteria</taxon>
        <taxon>Pseudomonadati</taxon>
        <taxon>Acidobacteriota</taxon>
        <taxon>Holophagae</taxon>
        <taxon>Acanthopleuribacterales</taxon>
        <taxon>Acanthopleuribacteraceae</taxon>
        <taxon>Sulfidibacter</taxon>
    </lineage>
</organism>
<dbReference type="PROSITE" id="PS50042">
    <property type="entry name" value="CNMP_BINDING_3"/>
    <property type="match status" value="1"/>
</dbReference>
<dbReference type="InterPro" id="IPR014710">
    <property type="entry name" value="RmlC-like_jellyroll"/>
</dbReference>
<reference evidence="2" key="1">
    <citation type="submission" date="2021-03" db="EMBL/GenBank/DDBJ databases">
        <title>Acanthopleuribacteraceae sp. M133.</title>
        <authorList>
            <person name="Wang G."/>
        </authorList>
    </citation>
    <scope>NUCLEOTIDE SEQUENCE</scope>
    <source>
        <strain evidence="2">M133</strain>
    </source>
</reference>
<dbReference type="EMBL" id="CP071793">
    <property type="protein sequence ID" value="QTD53643.1"/>
    <property type="molecule type" value="Genomic_DNA"/>
</dbReference>
<dbReference type="CDD" id="cd00038">
    <property type="entry name" value="CAP_ED"/>
    <property type="match status" value="1"/>
</dbReference>
<feature type="domain" description="Cyclic nucleotide-binding" evidence="1">
    <location>
        <begin position="15"/>
        <end position="116"/>
    </location>
</feature>
<dbReference type="Pfam" id="PF00027">
    <property type="entry name" value="cNMP_binding"/>
    <property type="match status" value="1"/>
</dbReference>
<sequence length="157" mass="17783">MKYHEIKDLLRQCHGFATLCEEDLDLMAKCGVNAVFREGQLLAQEGHPADLFYLIRNGKVAIETHVPHRGTVTLQSLGTGEVVGWSWLFPPYLWMFDVRALEDTRVISLDGKCLREKCEANHSLGFRLMKTFMGTLVARVHDARLQVLDVYHSPQGG</sequence>
<dbReference type="InterPro" id="IPR000595">
    <property type="entry name" value="cNMP-bd_dom"/>
</dbReference>
<keyword evidence="3" id="KW-1185">Reference proteome</keyword>
<evidence type="ECO:0000313" key="2">
    <source>
        <dbReference type="EMBL" id="QTD53643.1"/>
    </source>
</evidence>
<dbReference type="Gene3D" id="2.60.120.10">
    <property type="entry name" value="Jelly Rolls"/>
    <property type="match status" value="1"/>
</dbReference>
<protein>
    <submittedName>
        <fullName evidence="2">Cyclic nucleotide-binding domain-containing protein</fullName>
    </submittedName>
</protein>
<dbReference type="SMART" id="SM00100">
    <property type="entry name" value="cNMP"/>
    <property type="match status" value="1"/>
</dbReference>
<proteinExistence type="predicted"/>
<dbReference type="Proteomes" id="UP000663929">
    <property type="component" value="Chromosome"/>
</dbReference>